<keyword evidence="5" id="KW-0539">Nucleus</keyword>
<feature type="compositionally biased region" description="Pro residues" evidence="7">
    <location>
        <begin position="291"/>
        <end position="305"/>
    </location>
</feature>
<dbReference type="Gene3D" id="3.30.160.60">
    <property type="entry name" value="Classic Zinc Finger"/>
    <property type="match status" value="1"/>
</dbReference>
<dbReference type="InterPro" id="IPR003656">
    <property type="entry name" value="Znf_BED"/>
</dbReference>
<feature type="compositionally biased region" description="Basic and acidic residues" evidence="7">
    <location>
        <begin position="476"/>
        <end position="493"/>
    </location>
</feature>
<dbReference type="PANTHER" id="PTHR23215">
    <property type="entry name" value="ZINC FINGER PROTEIN 207"/>
    <property type="match status" value="1"/>
</dbReference>
<evidence type="ECO:0000256" key="7">
    <source>
        <dbReference type="SAM" id="MobiDB-lite"/>
    </source>
</evidence>
<dbReference type="CDD" id="cd20908">
    <property type="entry name" value="SUF4-like"/>
    <property type="match status" value="1"/>
</dbReference>
<dbReference type="AlphaFoldDB" id="A0AA43TW13"/>
<dbReference type="GO" id="GO:0005634">
    <property type="term" value="C:nucleus"/>
    <property type="evidence" value="ECO:0007669"/>
    <property type="project" value="UniProtKB-SubCell"/>
</dbReference>
<keyword evidence="2" id="KW-0479">Metal-binding</keyword>
<dbReference type="GO" id="GO:0003677">
    <property type="term" value="F:DNA binding"/>
    <property type="evidence" value="ECO:0007669"/>
    <property type="project" value="InterPro"/>
</dbReference>
<evidence type="ECO:0000256" key="6">
    <source>
        <dbReference type="PROSITE-ProRule" id="PRU00042"/>
    </source>
</evidence>
<dbReference type="PROSITE" id="PS50808">
    <property type="entry name" value="ZF_BED"/>
    <property type="match status" value="1"/>
</dbReference>
<dbReference type="Proteomes" id="UP001161017">
    <property type="component" value="Unassembled WGS sequence"/>
</dbReference>
<sequence>MGKPKRKHPNIDETLARPWCYYCERDFDDLKILINHQKAKHYKCERCNRRLNTAGGLSVHMTQVHKETLTSIENALPNRAGLEVEIFGMEGVPEDIIQQHNQRLLQQFAEEEAERRASTGNPAPGSAGATGAKKPKLEGPSDLKKRLAEHKAKKAADPAAGVGSGNNTPLAVMPEQAQSPGNYPGSASPGYPQQQPQFGAPPANAPYQAQPQSYGQQQHPSFQAQSPPPYTPQQSAFSPPGMPQFPNNQAFGPPQQFQPSGPGFQQPQFQGGPLPFNGPPQFQGAPSPFQNAPPPQFQQGGPPPQFQNGHQQFQPGPPQHFQNAPSPFQNGPPQQYGHQGPQSPFPQQQFQLPRHNTPPQFNSMAGMPQRPPSLPAAPGLPQRPSVSAPSVNAQQMQQLHQGQMPTPPNSAVQGFPSQAGPPGALNAPPSLSSQGPSGAPPASLGSTTGAVNGAEPKITSTPEGKASAPQEPVAAQEKKSEDKKGKKDKERSNAKLVYSDNEVSPEEKMAKLSRYAFVPVTA</sequence>
<feature type="compositionally biased region" description="Low complexity" evidence="7">
    <location>
        <begin position="189"/>
        <end position="218"/>
    </location>
</feature>
<keyword evidence="11" id="KW-1185">Reference proteome</keyword>
<protein>
    <recommendedName>
        <fullName evidence="12">Zinc finger protein 207</fullName>
    </recommendedName>
</protein>
<keyword evidence="4" id="KW-0862">Zinc</keyword>
<feature type="compositionally biased region" description="Low complexity" evidence="7">
    <location>
        <begin position="306"/>
        <end position="322"/>
    </location>
</feature>
<name>A0AA43TW13_9LECA</name>
<feature type="compositionally biased region" description="Low complexity" evidence="7">
    <location>
        <begin position="427"/>
        <end position="446"/>
    </location>
</feature>
<evidence type="ECO:0000259" key="9">
    <source>
        <dbReference type="PROSITE" id="PS50808"/>
    </source>
</evidence>
<evidence type="ECO:0000256" key="1">
    <source>
        <dbReference type="ARBA" id="ARBA00004123"/>
    </source>
</evidence>
<dbReference type="EMBL" id="JAPUFD010000011">
    <property type="protein sequence ID" value="MDI1490053.1"/>
    <property type="molecule type" value="Genomic_DNA"/>
</dbReference>
<dbReference type="SUPFAM" id="SSF57667">
    <property type="entry name" value="beta-beta-alpha zinc fingers"/>
    <property type="match status" value="1"/>
</dbReference>
<evidence type="ECO:0000256" key="5">
    <source>
        <dbReference type="ARBA" id="ARBA00023242"/>
    </source>
</evidence>
<accession>A0AA43TW13</accession>
<dbReference type="InterPro" id="IPR036236">
    <property type="entry name" value="Znf_C2H2_sf"/>
</dbReference>
<dbReference type="FunFam" id="3.30.160.60:FF:000354">
    <property type="entry name" value="C2H2 finger domain-containing protein"/>
    <property type="match status" value="1"/>
</dbReference>
<feature type="domain" description="C2H2-type" evidence="8">
    <location>
        <begin position="42"/>
        <end position="65"/>
    </location>
</feature>
<feature type="compositionally biased region" description="Low complexity" evidence="7">
    <location>
        <begin position="394"/>
        <end position="403"/>
    </location>
</feature>
<feature type="domain" description="BED-type" evidence="9">
    <location>
        <begin position="13"/>
        <end position="72"/>
    </location>
</feature>
<comment type="subcellular location">
    <subcellularLocation>
        <location evidence="1">Nucleus</location>
    </subcellularLocation>
</comment>
<evidence type="ECO:0000313" key="10">
    <source>
        <dbReference type="EMBL" id="MDI1490053.1"/>
    </source>
</evidence>
<evidence type="ECO:0000256" key="4">
    <source>
        <dbReference type="ARBA" id="ARBA00022833"/>
    </source>
</evidence>
<reference evidence="10" key="1">
    <citation type="journal article" date="2023" name="Genome Biol. Evol.">
        <title>First Whole Genome Sequence and Flow Cytometry Genome Size Data for the Lichen-Forming Fungus Ramalina farinacea (Ascomycota).</title>
        <authorList>
            <person name="Llewellyn T."/>
            <person name="Mian S."/>
            <person name="Hill R."/>
            <person name="Leitch I.J."/>
            <person name="Gaya E."/>
        </authorList>
    </citation>
    <scope>NUCLEOTIDE SEQUENCE</scope>
    <source>
        <strain evidence="10">LIQ254RAFAR</strain>
    </source>
</reference>
<evidence type="ECO:0000313" key="11">
    <source>
        <dbReference type="Proteomes" id="UP001161017"/>
    </source>
</evidence>
<evidence type="ECO:0000259" key="8">
    <source>
        <dbReference type="PROSITE" id="PS50157"/>
    </source>
</evidence>
<proteinExistence type="predicted"/>
<dbReference type="PANTHER" id="PTHR23215:SF0">
    <property type="entry name" value="BUB3-INTERACTING AND GLEBS MOTIF-CONTAINING PROTEIN ZNF207"/>
    <property type="match status" value="1"/>
</dbReference>
<feature type="compositionally biased region" description="Low complexity" evidence="7">
    <location>
        <begin position="329"/>
        <end position="353"/>
    </location>
</feature>
<feature type="compositionally biased region" description="Polar residues" evidence="7">
    <location>
        <begin position="384"/>
        <end position="393"/>
    </location>
</feature>
<dbReference type="GO" id="GO:0008270">
    <property type="term" value="F:zinc ion binding"/>
    <property type="evidence" value="ECO:0007669"/>
    <property type="project" value="UniProtKB-KW"/>
</dbReference>
<feature type="compositionally biased region" description="Basic and acidic residues" evidence="7">
    <location>
        <begin position="135"/>
        <end position="156"/>
    </location>
</feature>
<gene>
    <name evidence="10" type="ORF">OHK93_001252</name>
</gene>
<evidence type="ECO:0008006" key="12">
    <source>
        <dbReference type="Google" id="ProtNLM"/>
    </source>
</evidence>
<dbReference type="SMART" id="SM00355">
    <property type="entry name" value="ZnF_C2H2"/>
    <property type="match status" value="2"/>
</dbReference>
<dbReference type="InterPro" id="IPR013087">
    <property type="entry name" value="Znf_C2H2_type"/>
</dbReference>
<evidence type="ECO:0000256" key="2">
    <source>
        <dbReference type="ARBA" id="ARBA00022723"/>
    </source>
</evidence>
<dbReference type="PROSITE" id="PS00028">
    <property type="entry name" value="ZINC_FINGER_C2H2_1"/>
    <property type="match status" value="1"/>
</dbReference>
<dbReference type="PROSITE" id="PS50157">
    <property type="entry name" value="ZINC_FINGER_C2H2_2"/>
    <property type="match status" value="1"/>
</dbReference>
<evidence type="ECO:0000256" key="3">
    <source>
        <dbReference type="ARBA" id="ARBA00022771"/>
    </source>
</evidence>
<feature type="region of interest" description="Disordered" evidence="7">
    <location>
        <begin position="110"/>
        <end position="506"/>
    </location>
</feature>
<feature type="compositionally biased region" description="Low complexity" evidence="7">
    <location>
        <begin position="244"/>
        <end position="290"/>
    </location>
</feature>
<keyword evidence="3 6" id="KW-0863">Zinc-finger</keyword>
<comment type="caution">
    <text evidence="10">The sequence shown here is derived from an EMBL/GenBank/DDBJ whole genome shotgun (WGS) entry which is preliminary data.</text>
</comment>
<organism evidence="10 11">
    <name type="scientific">Ramalina farinacea</name>
    <dbReference type="NCBI Taxonomy" id="258253"/>
    <lineage>
        <taxon>Eukaryota</taxon>
        <taxon>Fungi</taxon>
        <taxon>Dikarya</taxon>
        <taxon>Ascomycota</taxon>
        <taxon>Pezizomycotina</taxon>
        <taxon>Lecanoromycetes</taxon>
        <taxon>OSLEUM clade</taxon>
        <taxon>Lecanoromycetidae</taxon>
        <taxon>Lecanorales</taxon>
        <taxon>Lecanorineae</taxon>
        <taxon>Ramalinaceae</taxon>
        <taxon>Ramalina</taxon>
    </lineage>
</organism>